<reference evidence="1" key="1">
    <citation type="journal article" date="2020" name="Nature">
        <title>Giant virus diversity and host interactions through global metagenomics.</title>
        <authorList>
            <person name="Schulz F."/>
            <person name="Roux S."/>
            <person name="Paez-Espino D."/>
            <person name="Jungbluth S."/>
            <person name="Walsh D.A."/>
            <person name="Denef V.J."/>
            <person name="McMahon K.D."/>
            <person name="Konstantinidis K.T."/>
            <person name="Eloe-Fadrosh E.A."/>
            <person name="Kyrpides N.C."/>
            <person name="Woyke T."/>
        </authorList>
    </citation>
    <scope>NUCLEOTIDE SEQUENCE</scope>
    <source>
        <strain evidence="1">GVMAG-M-3300027963-9</strain>
    </source>
</reference>
<dbReference type="EMBL" id="MN740537">
    <property type="protein sequence ID" value="QHU32274.1"/>
    <property type="molecule type" value="Genomic_DNA"/>
</dbReference>
<accession>A0A6C0LRT3</accession>
<evidence type="ECO:0000313" key="1">
    <source>
        <dbReference type="EMBL" id="QHU32274.1"/>
    </source>
</evidence>
<proteinExistence type="predicted"/>
<sequence>MPRNSKATYSFHPTTPTIFEKKNGFSTAAPVPAPPAALAPSFGQIVKEGFAFGVGSSIARTMIDSAFTRMGPSSAEPVRVPPVVLTNTDDIAKCNERALSNKCANMADTQRQAWVKCMKETKFDDSKCDDLF</sequence>
<organism evidence="1">
    <name type="scientific">viral metagenome</name>
    <dbReference type="NCBI Taxonomy" id="1070528"/>
    <lineage>
        <taxon>unclassified sequences</taxon>
        <taxon>metagenomes</taxon>
        <taxon>organismal metagenomes</taxon>
    </lineage>
</organism>
<evidence type="ECO:0008006" key="2">
    <source>
        <dbReference type="Google" id="ProtNLM"/>
    </source>
</evidence>
<protein>
    <recommendedName>
        <fullName evidence="2">CHCH domain-containing protein</fullName>
    </recommendedName>
</protein>
<dbReference type="AlphaFoldDB" id="A0A6C0LRT3"/>
<name>A0A6C0LRT3_9ZZZZ</name>